<comment type="caution">
    <text evidence="10">The sequence shown here is derived from an EMBL/GenBank/DDBJ whole genome shotgun (WGS) entry which is preliminary data.</text>
</comment>
<keyword evidence="1 7" id="KW-0723">Serine/threonine-protein kinase</keyword>
<dbReference type="GO" id="GO:0007186">
    <property type="term" value="P:G protein-coupled receptor signaling pathway"/>
    <property type="evidence" value="ECO:0007669"/>
    <property type="project" value="TreeGrafter"/>
</dbReference>
<dbReference type="SMART" id="SM00220">
    <property type="entry name" value="S_TKc"/>
    <property type="match status" value="1"/>
</dbReference>
<dbReference type="PROSITE" id="PS51285">
    <property type="entry name" value="AGC_KINASE_CTER"/>
    <property type="match status" value="1"/>
</dbReference>
<evidence type="ECO:0000256" key="7">
    <source>
        <dbReference type="RuleBase" id="RU000304"/>
    </source>
</evidence>
<organism evidence="10 11">
    <name type="scientific">Clydaea vesicula</name>
    <dbReference type="NCBI Taxonomy" id="447962"/>
    <lineage>
        <taxon>Eukaryota</taxon>
        <taxon>Fungi</taxon>
        <taxon>Fungi incertae sedis</taxon>
        <taxon>Chytridiomycota</taxon>
        <taxon>Chytridiomycota incertae sedis</taxon>
        <taxon>Chytridiomycetes</taxon>
        <taxon>Lobulomycetales</taxon>
        <taxon>Lobulomycetaceae</taxon>
        <taxon>Clydaea</taxon>
    </lineage>
</organism>
<dbReference type="InterPro" id="IPR000719">
    <property type="entry name" value="Prot_kinase_dom"/>
</dbReference>
<feature type="binding site" evidence="6">
    <location>
        <position position="51"/>
    </location>
    <ligand>
        <name>ATP</name>
        <dbReference type="ChEBI" id="CHEBI:30616"/>
    </ligand>
</feature>
<evidence type="ECO:0000259" key="9">
    <source>
        <dbReference type="PROSITE" id="PS51285"/>
    </source>
</evidence>
<evidence type="ECO:0000256" key="4">
    <source>
        <dbReference type="ARBA" id="ARBA00022777"/>
    </source>
</evidence>
<evidence type="ECO:0000256" key="2">
    <source>
        <dbReference type="ARBA" id="ARBA00022679"/>
    </source>
</evidence>
<keyword evidence="11" id="KW-1185">Reference proteome</keyword>
<dbReference type="GO" id="GO:0009966">
    <property type="term" value="P:regulation of signal transduction"/>
    <property type="evidence" value="ECO:0007669"/>
    <property type="project" value="TreeGrafter"/>
</dbReference>
<dbReference type="PANTHER" id="PTHR24355">
    <property type="entry name" value="G PROTEIN-COUPLED RECEPTOR KINASE/RIBOSOMAL PROTEIN S6 KINASE"/>
    <property type="match status" value="1"/>
</dbReference>
<evidence type="ECO:0000256" key="5">
    <source>
        <dbReference type="ARBA" id="ARBA00022840"/>
    </source>
</evidence>
<dbReference type="PANTHER" id="PTHR24355:SF30">
    <property type="entry name" value="SERINE_THREONINE-PROTEIN KINASE 32B ISOFORM X1"/>
    <property type="match status" value="1"/>
</dbReference>
<protein>
    <submittedName>
        <fullName evidence="10">Uncharacterized protein</fullName>
    </submittedName>
</protein>
<dbReference type="Proteomes" id="UP001211065">
    <property type="component" value="Unassembled WGS sequence"/>
</dbReference>
<dbReference type="PROSITE" id="PS50011">
    <property type="entry name" value="PROTEIN_KINASE_DOM"/>
    <property type="match status" value="1"/>
</dbReference>
<dbReference type="Gene3D" id="3.30.200.20">
    <property type="entry name" value="Phosphorylase Kinase, domain 1"/>
    <property type="match status" value="1"/>
</dbReference>
<keyword evidence="3 6" id="KW-0547">Nucleotide-binding</keyword>
<evidence type="ECO:0000256" key="6">
    <source>
        <dbReference type="PROSITE-ProRule" id="PRU10141"/>
    </source>
</evidence>
<dbReference type="EMBL" id="JADGJW010000008">
    <property type="protein sequence ID" value="KAJ3227976.1"/>
    <property type="molecule type" value="Genomic_DNA"/>
</dbReference>
<name>A0AAD5Y3M5_9FUNG</name>
<keyword evidence="2" id="KW-0808">Transferase</keyword>
<evidence type="ECO:0000256" key="3">
    <source>
        <dbReference type="ARBA" id="ARBA00022741"/>
    </source>
</evidence>
<reference evidence="10" key="1">
    <citation type="submission" date="2020-05" db="EMBL/GenBank/DDBJ databases">
        <title>Phylogenomic resolution of chytrid fungi.</title>
        <authorList>
            <person name="Stajich J.E."/>
            <person name="Amses K."/>
            <person name="Simmons R."/>
            <person name="Seto K."/>
            <person name="Myers J."/>
            <person name="Bonds A."/>
            <person name="Quandt C.A."/>
            <person name="Barry K."/>
            <person name="Liu P."/>
            <person name="Grigoriev I."/>
            <person name="Longcore J.E."/>
            <person name="James T.Y."/>
        </authorList>
    </citation>
    <scope>NUCLEOTIDE SEQUENCE</scope>
    <source>
        <strain evidence="10">JEL0476</strain>
    </source>
</reference>
<dbReference type="Pfam" id="PF00069">
    <property type="entry name" value="Pkinase"/>
    <property type="match status" value="1"/>
</dbReference>
<accession>A0AAD5Y3M5</accession>
<sequence>MGQSFCRESKPAYDGEVELKHFHLLRVVGKGSFGKVRIVRYKKTDKIYALKYIDKNKTIKNRATENTINERRLLEETNSNFVCNLRFAFQDEEYLFMVLDLMMGGDLRFHLERMKTIKEGIVKFYVAEISVGLSYIHDLKIVHRDLKPDNILLDEFGHAHLSDFNIATHFRKGKPLLAIAGSMAYMAPEILSKQGYYSSIDWWSLGVVTFELLFGKRPFRAKTNKELIHAILNTDPIYPPNASNFVSRDGLDFLQKLLTKDVNFRIGTVESGGRETFRSHPWFKDIDWERLEAKKYQPPFVPDTKSSNFDASHDLVELLLDDKPLSHKKSRISKKRKSDIEKGNIDPVSGQDPVLLREKKIMERKYLVFDFTKPKGYQSFLSGNMPIIQDTNNSPSTSQRSAEVPKVTKPKETRKLNIKKKNNDSKVENVKLTELNSMHSSSYTRNSNTQSFHKDIMEGKDFEDLVQILTQFDVAEYETDPSAIDAVVGSPNTIHEIKL</sequence>
<gene>
    <name evidence="10" type="ORF">HK099_007845</name>
</gene>
<dbReference type="AlphaFoldDB" id="A0AAD5Y3M5"/>
<evidence type="ECO:0000256" key="1">
    <source>
        <dbReference type="ARBA" id="ARBA00022527"/>
    </source>
</evidence>
<comment type="similarity">
    <text evidence="7">Belongs to the protein kinase superfamily.</text>
</comment>
<evidence type="ECO:0000313" key="10">
    <source>
        <dbReference type="EMBL" id="KAJ3227976.1"/>
    </source>
</evidence>
<dbReference type="GO" id="GO:0004703">
    <property type="term" value="F:G protein-coupled receptor kinase activity"/>
    <property type="evidence" value="ECO:0007669"/>
    <property type="project" value="TreeGrafter"/>
</dbReference>
<dbReference type="SUPFAM" id="SSF56112">
    <property type="entry name" value="Protein kinase-like (PK-like)"/>
    <property type="match status" value="1"/>
</dbReference>
<keyword evidence="4" id="KW-0418">Kinase</keyword>
<evidence type="ECO:0000259" key="8">
    <source>
        <dbReference type="PROSITE" id="PS50011"/>
    </source>
</evidence>
<feature type="domain" description="Protein kinase" evidence="8">
    <location>
        <begin position="22"/>
        <end position="283"/>
    </location>
</feature>
<proteinExistence type="inferred from homology"/>
<dbReference type="Gene3D" id="1.10.510.10">
    <property type="entry name" value="Transferase(Phosphotransferase) domain 1"/>
    <property type="match status" value="1"/>
</dbReference>
<dbReference type="FunFam" id="1.10.510.10:FF:000469">
    <property type="entry name" value="Serine/threonine-protein kinase 32B"/>
    <property type="match status" value="1"/>
</dbReference>
<dbReference type="FunFam" id="3.30.200.20:FF:000354">
    <property type="entry name" value="AGC/YANK protein kinase"/>
    <property type="match status" value="1"/>
</dbReference>
<feature type="domain" description="AGC-kinase C-terminal" evidence="9">
    <location>
        <begin position="284"/>
        <end position="381"/>
    </location>
</feature>
<evidence type="ECO:0000313" key="11">
    <source>
        <dbReference type="Proteomes" id="UP001211065"/>
    </source>
</evidence>
<dbReference type="PROSITE" id="PS00108">
    <property type="entry name" value="PROTEIN_KINASE_ST"/>
    <property type="match status" value="1"/>
</dbReference>
<dbReference type="GO" id="GO:0005524">
    <property type="term" value="F:ATP binding"/>
    <property type="evidence" value="ECO:0007669"/>
    <property type="project" value="UniProtKB-UniRule"/>
</dbReference>
<dbReference type="PROSITE" id="PS00107">
    <property type="entry name" value="PROTEIN_KINASE_ATP"/>
    <property type="match status" value="1"/>
</dbReference>
<dbReference type="GO" id="GO:0001664">
    <property type="term" value="F:G protein-coupled receptor binding"/>
    <property type="evidence" value="ECO:0007669"/>
    <property type="project" value="TreeGrafter"/>
</dbReference>
<dbReference type="InterPro" id="IPR000961">
    <property type="entry name" value="AGC-kinase_C"/>
</dbReference>
<dbReference type="InterPro" id="IPR017441">
    <property type="entry name" value="Protein_kinase_ATP_BS"/>
</dbReference>
<dbReference type="InterPro" id="IPR011009">
    <property type="entry name" value="Kinase-like_dom_sf"/>
</dbReference>
<keyword evidence="5 6" id="KW-0067">ATP-binding</keyword>
<dbReference type="InterPro" id="IPR008271">
    <property type="entry name" value="Ser/Thr_kinase_AS"/>
</dbReference>